<sequence length="72" mass="8216">MQAEAELRGEGMVGRYVYYGEYGNIGRGSNIQGRVKWLGHHVMDENEASNFKVSKFIMGQKWLDSTSFPYHG</sequence>
<dbReference type="Pfam" id="PF01095">
    <property type="entry name" value="Pectinesterase"/>
    <property type="match status" value="1"/>
</dbReference>
<evidence type="ECO:0000313" key="7">
    <source>
        <dbReference type="EMBL" id="GEU29168.1"/>
    </source>
</evidence>
<evidence type="ECO:0000256" key="4">
    <source>
        <dbReference type="ARBA" id="ARBA00023316"/>
    </source>
</evidence>
<gene>
    <name evidence="7" type="ORF">Tci_001146</name>
</gene>
<dbReference type="InterPro" id="IPR012334">
    <property type="entry name" value="Pectin_lyas_fold"/>
</dbReference>
<comment type="catalytic activity">
    <reaction evidence="5">
        <text>[(1-&gt;4)-alpha-D-galacturonosyl methyl ester](n) + n H2O = [(1-&gt;4)-alpha-D-galacturonosyl](n) + n methanol + n H(+)</text>
        <dbReference type="Rhea" id="RHEA:22380"/>
        <dbReference type="Rhea" id="RHEA-COMP:14570"/>
        <dbReference type="Rhea" id="RHEA-COMP:14573"/>
        <dbReference type="ChEBI" id="CHEBI:15377"/>
        <dbReference type="ChEBI" id="CHEBI:15378"/>
        <dbReference type="ChEBI" id="CHEBI:17790"/>
        <dbReference type="ChEBI" id="CHEBI:140522"/>
        <dbReference type="ChEBI" id="CHEBI:140523"/>
        <dbReference type="EC" id="3.1.1.11"/>
    </reaction>
</comment>
<organism evidence="7">
    <name type="scientific">Tanacetum cinerariifolium</name>
    <name type="common">Dalmatian daisy</name>
    <name type="synonym">Chrysanthemum cinerariifolium</name>
    <dbReference type="NCBI Taxonomy" id="118510"/>
    <lineage>
        <taxon>Eukaryota</taxon>
        <taxon>Viridiplantae</taxon>
        <taxon>Streptophyta</taxon>
        <taxon>Embryophyta</taxon>
        <taxon>Tracheophyta</taxon>
        <taxon>Spermatophyta</taxon>
        <taxon>Magnoliopsida</taxon>
        <taxon>eudicotyledons</taxon>
        <taxon>Gunneridae</taxon>
        <taxon>Pentapetalae</taxon>
        <taxon>asterids</taxon>
        <taxon>campanulids</taxon>
        <taxon>Asterales</taxon>
        <taxon>Asteraceae</taxon>
        <taxon>Asteroideae</taxon>
        <taxon>Anthemideae</taxon>
        <taxon>Anthemidinae</taxon>
        <taxon>Tanacetum</taxon>
    </lineage>
</organism>
<keyword evidence="4" id="KW-0961">Cell wall biogenesis/degradation</keyword>
<reference evidence="7" key="1">
    <citation type="journal article" date="2019" name="Sci. Rep.">
        <title>Draft genome of Tanacetum cinerariifolium, the natural source of mosquito coil.</title>
        <authorList>
            <person name="Yamashiro T."/>
            <person name="Shiraishi A."/>
            <person name="Satake H."/>
            <person name="Nakayama K."/>
        </authorList>
    </citation>
    <scope>NUCLEOTIDE SEQUENCE</scope>
</reference>
<dbReference type="SUPFAM" id="SSF51126">
    <property type="entry name" value="Pectin lyase-like"/>
    <property type="match status" value="1"/>
</dbReference>
<dbReference type="Gene3D" id="2.160.20.10">
    <property type="entry name" value="Single-stranded right-handed beta-helix, Pectin lyase-like"/>
    <property type="match status" value="1"/>
</dbReference>
<dbReference type="GO" id="GO:0042545">
    <property type="term" value="P:cell wall modification"/>
    <property type="evidence" value="ECO:0007669"/>
    <property type="project" value="InterPro"/>
</dbReference>
<dbReference type="GO" id="GO:0030599">
    <property type="term" value="F:pectinesterase activity"/>
    <property type="evidence" value="ECO:0007669"/>
    <property type="project" value="UniProtKB-EC"/>
</dbReference>
<dbReference type="PANTHER" id="PTHR31707">
    <property type="entry name" value="PECTINESTERASE"/>
    <property type="match status" value="1"/>
</dbReference>
<name>A0A699GKF2_TANCI</name>
<keyword evidence="3" id="KW-0063">Aspartyl esterase</keyword>
<evidence type="ECO:0000256" key="5">
    <source>
        <dbReference type="ARBA" id="ARBA00047928"/>
    </source>
</evidence>
<comment type="caution">
    <text evidence="7">The sequence shown here is derived from an EMBL/GenBank/DDBJ whole genome shotgun (WGS) entry which is preliminary data.</text>
</comment>
<dbReference type="GO" id="GO:0045490">
    <property type="term" value="P:pectin catabolic process"/>
    <property type="evidence" value="ECO:0007669"/>
    <property type="project" value="UniProtKB-UniPathway"/>
</dbReference>
<evidence type="ECO:0000256" key="3">
    <source>
        <dbReference type="ARBA" id="ARBA00023085"/>
    </source>
</evidence>
<dbReference type="EMBL" id="BKCJ010000049">
    <property type="protein sequence ID" value="GEU29168.1"/>
    <property type="molecule type" value="Genomic_DNA"/>
</dbReference>
<evidence type="ECO:0000256" key="2">
    <source>
        <dbReference type="ARBA" id="ARBA00022801"/>
    </source>
</evidence>
<keyword evidence="2" id="KW-0378">Hydrolase</keyword>
<dbReference type="InterPro" id="IPR000070">
    <property type="entry name" value="Pectinesterase_cat"/>
</dbReference>
<dbReference type="UniPathway" id="UPA00545">
    <property type="reaction ID" value="UER00823"/>
</dbReference>
<feature type="domain" description="Pectinesterase catalytic" evidence="6">
    <location>
        <begin position="16"/>
        <end position="59"/>
    </location>
</feature>
<protein>
    <submittedName>
        <fullName evidence="7">Pectinesterase, active site-containing protein</fullName>
    </submittedName>
</protein>
<accession>A0A699GKF2</accession>
<evidence type="ECO:0000256" key="1">
    <source>
        <dbReference type="ARBA" id="ARBA00005184"/>
    </source>
</evidence>
<proteinExistence type="predicted"/>
<dbReference type="InterPro" id="IPR011050">
    <property type="entry name" value="Pectin_lyase_fold/virulence"/>
</dbReference>
<comment type="pathway">
    <text evidence="1">Glycan metabolism; pectin degradation; 2-dehydro-3-deoxy-D-gluconate from pectin: step 1/5.</text>
</comment>
<dbReference type="AlphaFoldDB" id="A0A699GKF2"/>
<evidence type="ECO:0000259" key="6">
    <source>
        <dbReference type="Pfam" id="PF01095"/>
    </source>
</evidence>